<evidence type="ECO:0000256" key="4">
    <source>
        <dbReference type="PROSITE-ProRule" id="PRU00335"/>
    </source>
</evidence>
<evidence type="ECO:0000256" key="1">
    <source>
        <dbReference type="ARBA" id="ARBA00023015"/>
    </source>
</evidence>
<evidence type="ECO:0000256" key="2">
    <source>
        <dbReference type="ARBA" id="ARBA00023125"/>
    </source>
</evidence>
<dbReference type="PROSITE" id="PS50977">
    <property type="entry name" value="HTH_TETR_2"/>
    <property type="match status" value="1"/>
</dbReference>
<evidence type="ECO:0000313" key="7">
    <source>
        <dbReference type="Proteomes" id="UP001155546"/>
    </source>
</evidence>
<protein>
    <submittedName>
        <fullName evidence="6">TetR/AcrR family transcriptional regulator</fullName>
    </submittedName>
</protein>
<evidence type="ECO:0000259" key="5">
    <source>
        <dbReference type="PROSITE" id="PS50977"/>
    </source>
</evidence>
<comment type="caution">
    <text evidence="6">The sequence shown here is derived from an EMBL/GenBank/DDBJ whole genome shotgun (WGS) entry which is preliminary data.</text>
</comment>
<dbReference type="PROSITE" id="PS01081">
    <property type="entry name" value="HTH_TETR_1"/>
    <property type="match status" value="1"/>
</dbReference>
<gene>
    <name evidence="6" type="ORF">NE535_17805</name>
</gene>
<dbReference type="InterPro" id="IPR036271">
    <property type="entry name" value="Tet_transcr_reg_TetR-rel_C_sf"/>
</dbReference>
<reference evidence="6" key="1">
    <citation type="journal article" date="2023" name="Int. J. Syst. Evol. Microbiol.">
        <title>&lt;i&gt;Shewanella septentrionalis&lt;/i&gt; sp. nov. and &lt;i&gt;Shewanella holmiensis&lt;/i&gt; sp. nov., isolated from Baltic Sea water and sediments.</title>
        <authorList>
            <person name="Martin-Rodriguez A.J."/>
            <person name="Thorell K."/>
            <person name="Joffre E."/>
            <person name="Jensie-Markopoulos S."/>
            <person name="Moore E.R.B."/>
            <person name="Sjoling A."/>
        </authorList>
    </citation>
    <scope>NUCLEOTIDE SEQUENCE</scope>
    <source>
        <strain evidence="6">SP1S2-7</strain>
    </source>
</reference>
<evidence type="ECO:0000256" key="3">
    <source>
        <dbReference type="ARBA" id="ARBA00023163"/>
    </source>
</evidence>
<organism evidence="6 7">
    <name type="scientific">Shewanella holmiensis</name>
    <dbReference type="NCBI Taxonomy" id="2952222"/>
    <lineage>
        <taxon>Bacteria</taxon>
        <taxon>Pseudomonadati</taxon>
        <taxon>Pseudomonadota</taxon>
        <taxon>Gammaproteobacteria</taxon>
        <taxon>Alteromonadales</taxon>
        <taxon>Shewanellaceae</taxon>
        <taxon>Shewanella</taxon>
    </lineage>
</organism>
<dbReference type="SUPFAM" id="SSF46689">
    <property type="entry name" value="Homeodomain-like"/>
    <property type="match status" value="1"/>
</dbReference>
<dbReference type="PRINTS" id="PR00455">
    <property type="entry name" value="HTHTETR"/>
</dbReference>
<dbReference type="Pfam" id="PF00440">
    <property type="entry name" value="TetR_N"/>
    <property type="match status" value="1"/>
</dbReference>
<evidence type="ECO:0000313" key="6">
    <source>
        <dbReference type="EMBL" id="MCT7943613.1"/>
    </source>
</evidence>
<dbReference type="Gene3D" id="1.10.10.60">
    <property type="entry name" value="Homeodomain-like"/>
    <property type="match status" value="1"/>
</dbReference>
<feature type="domain" description="HTH tetR-type" evidence="5">
    <location>
        <begin position="5"/>
        <end position="65"/>
    </location>
</feature>
<accession>A0A9X2WQR5</accession>
<dbReference type="Proteomes" id="UP001155546">
    <property type="component" value="Unassembled WGS sequence"/>
</dbReference>
<keyword evidence="7" id="KW-1185">Reference proteome</keyword>
<dbReference type="PANTHER" id="PTHR47506">
    <property type="entry name" value="TRANSCRIPTIONAL REGULATORY PROTEIN"/>
    <property type="match status" value="1"/>
</dbReference>
<dbReference type="GO" id="GO:0003677">
    <property type="term" value="F:DNA binding"/>
    <property type="evidence" value="ECO:0007669"/>
    <property type="project" value="UniProtKB-UniRule"/>
</dbReference>
<proteinExistence type="predicted"/>
<keyword evidence="1" id="KW-0805">Transcription regulation</keyword>
<dbReference type="InterPro" id="IPR023772">
    <property type="entry name" value="DNA-bd_HTH_TetR-type_CS"/>
</dbReference>
<feature type="DNA-binding region" description="H-T-H motif" evidence="4">
    <location>
        <begin position="28"/>
        <end position="47"/>
    </location>
</feature>
<keyword evidence="2 4" id="KW-0238">DNA-binding</keyword>
<dbReference type="Pfam" id="PF16925">
    <property type="entry name" value="TetR_C_13"/>
    <property type="match status" value="1"/>
</dbReference>
<dbReference type="AlphaFoldDB" id="A0A9X2WQR5"/>
<name>A0A9X2WQR5_9GAMM</name>
<sequence>MRNAEFDRQAVLRAAMRAFLVKGYAKTSMADLTKATGLHPGSIYCAFENKKGLLLAAIGQYHEDRSAQFLQLFANSNNPLHNLKAYLDSIVQECLSCDATQACLLTKALSEVGEQDEDIHQLIHRNLYAWQQGIEQVLETAKSQGLITTDTNSQIQAQFLMMGIYGLRTFGHTEPNIEVLQPLADKLFHSLLN</sequence>
<dbReference type="PANTHER" id="PTHR47506:SF8">
    <property type="entry name" value="REPRESSOR OF PUTATIVE XENOBIOTIC REDUCTASE TETR FAMILY-RELATED"/>
    <property type="match status" value="1"/>
</dbReference>
<dbReference type="InterPro" id="IPR001647">
    <property type="entry name" value="HTH_TetR"/>
</dbReference>
<dbReference type="InterPro" id="IPR009057">
    <property type="entry name" value="Homeodomain-like_sf"/>
</dbReference>
<dbReference type="InterPro" id="IPR011075">
    <property type="entry name" value="TetR_C"/>
</dbReference>
<keyword evidence="3" id="KW-0804">Transcription</keyword>
<dbReference type="SUPFAM" id="SSF48498">
    <property type="entry name" value="Tetracyclin repressor-like, C-terminal domain"/>
    <property type="match status" value="1"/>
</dbReference>
<dbReference type="Gene3D" id="1.10.357.10">
    <property type="entry name" value="Tetracycline Repressor, domain 2"/>
    <property type="match status" value="1"/>
</dbReference>
<dbReference type="RefSeq" id="WP_261299932.1">
    <property type="nucleotide sequence ID" value="NZ_JAMTCD010000038.1"/>
</dbReference>
<dbReference type="EMBL" id="JAMTCD010000038">
    <property type="protein sequence ID" value="MCT7943613.1"/>
    <property type="molecule type" value="Genomic_DNA"/>
</dbReference>